<keyword evidence="3" id="KW-0548">Nucleotidyltransferase</keyword>
<reference evidence="7 8" key="1">
    <citation type="submission" date="2018-09" db="EMBL/GenBank/DDBJ databases">
        <title>Genome sequencing of strain BHWM-4.</title>
        <authorList>
            <person name="Heo J."/>
            <person name="Kim S.-J."/>
            <person name="Kwon S.-W."/>
        </authorList>
    </citation>
    <scope>NUCLEOTIDE SEQUENCE [LARGE SCALE GENOMIC DNA]</scope>
    <source>
        <strain evidence="7 8">BHWM-4</strain>
    </source>
</reference>
<evidence type="ECO:0000256" key="5">
    <source>
        <dbReference type="ARBA" id="ARBA00022932"/>
    </source>
</evidence>
<dbReference type="Gene3D" id="3.40.1170.60">
    <property type="match status" value="1"/>
</dbReference>
<dbReference type="Pfam" id="PF00817">
    <property type="entry name" value="IMS"/>
    <property type="match status" value="1"/>
</dbReference>
<evidence type="ECO:0000313" key="8">
    <source>
        <dbReference type="Proteomes" id="UP000272003"/>
    </source>
</evidence>
<dbReference type="KEGG" id="abom:D7I45_01030"/>
<dbReference type="InterPro" id="IPR001126">
    <property type="entry name" value="UmuC"/>
</dbReference>
<name>A0A387ANB8_9LACO</name>
<dbReference type="InterPro" id="IPR043128">
    <property type="entry name" value="Rev_trsase/Diguanyl_cyclase"/>
</dbReference>
<dbReference type="Pfam" id="PF11799">
    <property type="entry name" value="IMS_C"/>
    <property type="match status" value="1"/>
</dbReference>
<evidence type="ECO:0000256" key="3">
    <source>
        <dbReference type="ARBA" id="ARBA00022695"/>
    </source>
</evidence>
<evidence type="ECO:0000256" key="4">
    <source>
        <dbReference type="ARBA" id="ARBA00022705"/>
    </source>
</evidence>
<evidence type="ECO:0000256" key="1">
    <source>
        <dbReference type="ARBA" id="ARBA00010945"/>
    </source>
</evidence>
<dbReference type="CDD" id="cd01700">
    <property type="entry name" value="PolY_Pol_V_umuC"/>
    <property type="match status" value="1"/>
</dbReference>
<dbReference type="GO" id="GO:0006281">
    <property type="term" value="P:DNA repair"/>
    <property type="evidence" value="ECO:0007669"/>
    <property type="project" value="InterPro"/>
</dbReference>
<dbReference type="InterPro" id="IPR017961">
    <property type="entry name" value="DNA_pol_Y-fam_little_finger"/>
</dbReference>
<feature type="domain" description="UmuC" evidence="6">
    <location>
        <begin position="11"/>
        <end position="202"/>
    </location>
</feature>
<dbReference type="Pfam" id="PF11798">
    <property type="entry name" value="IMS_HHH"/>
    <property type="match status" value="1"/>
</dbReference>
<evidence type="ECO:0000256" key="2">
    <source>
        <dbReference type="ARBA" id="ARBA00022457"/>
    </source>
</evidence>
<dbReference type="GO" id="GO:0042276">
    <property type="term" value="P:error-prone translesion synthesis"/>
    <property type="evidence" value="ECO:0007669"/>
    <property type="project" value="TreeGrafter"/>
</dbReference>
<gene>
    <name evidence="7" type="ORF">D7I45_01030</name>
</gene>
<dbReference type="InterPro" id="IPR024728">
    <property type="entry name" value="PolY_HhH_motif"/>
</dbReference>
<dbReference type="InterPro" id="IPR036775">
    <property type="entry name" value="DNA_pol_Y-fam_lit_finger_sf"/>
</dbReference>
<dbReference type="EMBL" id="CP032626">
    <property type="protein sequence ID" value="AYF92172.1"/>
    <property type="molecule type" value="Genomic_DNA"/>
</dbReference>
<comment type="similarity">
    <text evidence="1">Belongs to the DNA polymerase type-Y family.</text>
</comment>
<dbReference type="PROSITE" id="PS50173">
    <property type="entry name" value="UMUC"/>
    <property type="match status" value="1"/>
</dbReference>
<dbReference type="SUPFAM" id="SSF100879">
    <property type="entry name" value="Lesion bypass DNA polymerase (Y-family), little finger domain"/>
    <property type="match status" value="1"/>
</dbReference>
<keyword evidence="2" id="KW-0515">Mutator protein</keyword>
<keyword evidence="4" id="KW-0235">DNA replication</keyword>
<dbReference type="Gene3D" id="1.10.150.20">
    <property type="entry name" value="5' to 3' exonuclease, C-terminal subdomain"/>
    <property type="match status" value="1"/>
</dbReference>
<dbReference type="GO" id="GO:0003684">
    <property type="term" value="F:damaged DNA binding"/>
    <property type="evidence" value="ECO:0007669"/>
    <property type="project" value="InterPro"/>
</dbReference>
<keyword evidence="5" id="KW-0239">DNA-directed DNA polymerase</keyword>
<evidence type="ECO:0000313" key="7">
    <source>
        <dbReference type="EMBL" id="AYF92172.1"/>
    </source>
</evidence>
<dbReference type="OrthoDB" id="9808813at2"/>
<dbReference type="InterPro" id="IPR050116">
    <property type="entry name" value="DNA_polymerase-Y"/>
</dbReference>
<dbReference type="PANTHER" id="PTHR11076:SF35">
    <property type="entry name" value="DNA REPAIR PROTEIN HOMOLOG YOBH"/>
    <property type="match status" value="1"/>
</dbReference>
<dbReference type="GO" id="GO:0006260">
    <property type="term" value="P:DNA replication"/>
    <property type="evidence" value="ECO:0007669"/>
    <property type="project" value="UniProtKB-KW"/>
</dbReference>
<dbReference type="Gene3D" id="3.30.1490.100">
    <property type="entry name" value="DNA polymerase, Y-family, little finger domain"/>
    <property type="match status" value="1"/>
</dbReference>
<dbReference type="GO" id="GO:0005829">
    <property type="term" value="C:cytosol"/>
    <property type="evidence" value="ECO:0007669"/>
    <property type="project" value="TreeGrafter"/>
</dbReference>
<dbReference type="InterPro" id="IPR043502">
    <property type="entry name" value="DNA/RNA_pol_sf"/>
</dbReference>
<dbReference type="AlphaFoldDB" id="A0A387ANB8"/>
<dbReference type="Gene3D" id="3.30.70.270">
    <property type="match status" value="1"/>
</dbReference>
<organism evidence="7 8">
    <name type="scientific">Apilactobacillus bombintestini</name>
    <dbReference type="NCBI Taxonomy" id="2419772"/>
    <lineage>
        <taxon>Bacteria</taxon>
        <taxon>Bacillati</taxon>
        <taxon>Bacillota</taxon>
        <taxon>Bacilli</taxon>
        <taxon>Lactobacillales</taxon>
        <taxon>Lactobacillaceae</taxon>
        <taxon>Apilactobacillus</taxon>
    </lineage>
</organism>
<dbReference type="SUPFAM" id="SSF56672">
    <property type="entry name" value="DNA/RNA polymerases"/>
    <property type="match status" value="1"/>
</dbReference>
<proteinExistence type="inferred from homology"/>
<keyword evidence="5" id="KW-0808">Transferase</keyword>
<accession>A0A387ANB8</accession>
<sequence length="433" mass="48956">MDYSKEPHGVFMVIDNKSFYASVECIQLGLNPLTASLVVMSDQDNTNGGLILASSPMAKKRFHITNVTRKRDLPWDDSLIVVPPRMNLYIQKNMAINKIFHEFVDEDHCFAYSIDESILDLTHSWKLFGNSPAEVARKIQKTVRKRLGLYTTVGIGENPTQAKLALDLFAKHNHDLVGQLSYDNFTKNVWDIEPISKIWSIGKHTEANLAKLGIHNLRELAHTNPYQLKAHLGVIGFQLFALAWGIDRAQLDQKVPVRDKGLSNSQVLPRDYSDRRELEVVITEIAEQVASRLRHRRKQTSCVHLYLGFSYVESTEKGERSSVSHETKVTTTSDNRELVGTVLDLFHKYWHGEKIRNIGVSYTRLSNSNTQQLDLFADTEKEIKKSKLDHVADQIRDKYGATSVFKAHSLEKGATMLNRAGLVGGHNGGNAYD</sequence>
<keyword evidence="8" id="KW-1185">Reference proteome</keyword>
<evidence type="ECO:0000259" key="6">
    <source>
        <dbReference type="PROSITE" id="PS50173"/>
    </source>
</evidence>
<dbReference type="RefSeq" id="WP_120783946.1">
    <property type="nucleotide sequence ID" value="NZ_CP032626.1"/>
</dbReference>
<dbReference type="GO" id="GO:0009432">
    <property type="term" value="P:SOS response"/>
    <property type="evidence" value="ECO:0007669"/>
    <property type="project" value="TreeGrafter"/>
</dbReference>
<dbReference type="Proteomes" id="UP000272003">
    <property type="component" value="Chromosome"/>
</dbReference>
<dbReference type="PANTHER" id="PTHR11076">
    <property type="entry name" value="DNA REPAIR POLYMERASE UMUC / TRANSFERASE FAMILY MEMBER"/>
    <property type="match status" value="1"/>
</dbReference>
<dbReference type="GO" id="GO:0003887">
    <property type="term" value="F:DNA-directed DNA polymerase activity"/>
    <property type="evidence" value="ECO:0007669"/>
    <property type="project" value="UniProtKB-KW"/>
</dbReference>
<protein>
    <submittedName>
        <fullName evidence="7">Y-family DNA polymerase</fullName>
    </submittedName>
</protein>